<dbReference type="Gene3D" id="1.10.287.110">
    <property type="entry name" value="DnaJ domain"/>
    <property type="match status" value="1"/>
</dbReference>
<dbReference type="PROSITE" id="PS50076">
    <property type="entry name" value="DNAJ_2"/>
    <property type="match status" value="1"/>
</dbReference>
<sequence>LDNRANCGVTAACLLEQTDGRVTHANTVWSSRNVGQVFFPRCAVFSWAKSTLDLIQKQAFCYTRNALLIRLLKILRQLKTGFALPLRAYQRLTWNPAEFLVCDVSRQMNVLHQAASCSSCYDVRDIATHVYTLKARGRIDLLTHARSCPACLDLFSHEYRVIARPMRITRLSSEWTTAAHATEPSFRSPLFGVRTLTLHCVDACTNKAIRSGGQSLKQPLLFTTHKIAENSSTAHDRLRPSWGSSSRRSSRVSVHLRFYLNPNWTDCDKYTHFQINLVFTGDSSDILKLDVLQAVSYFSWYDIRGIAVYFHKGNYSQESCKILDVQANVTVGELKKAYYRLAKRFHPDKNPDSLSAAHHFVRINTAYQTLRSGLGAGDATEWMSRTKDDQFEDPQGGQTNPTPKSAGDANRMYKDASLDELFERIFGQSFRKSTTKTSQKPREPVLALHAFAVEPNVEEMCNLGDDANGVDSDDLWIQRFRRILTALQVGKRNGSMHPLKAYLLANGRRRRPSCGLGKEYGRADLLPILCDPSLLRCAHCYRAFRSEVAKSHVVHCYNKAVQGDGHVPNALGRIVATGCSPGLIRSRQYAEMLLQRARAKSSCFNTKRKQCRPESGKQDRRSAANNIASK</sequence>
<dbReference type="SMART" id="SM00271">
    <property type="entry name" value="DnaJ"/>
    <property type="match status" value="1"/>
</dbReference>
<reference evidence="3 4" key="2">
    <citation type="journal article" date="2021" name="Genomics">
        <title>High-quality reference genome for Clonorchis sinensis.</title>
        <authorList>
            <person name="Young N.D."/>
            <person name="Stroehlein A.J."/>
            <person name="Kinkar L."/>
            <person name="Wang T."/>
            <person name="Sohn W.M."/>
            <person name="Chang B.C.H."/>
            <person name="Kaur P."/>
            <person name="Weisz D."/>
            <person name="Dudchenko O."/>
            <person name="Aiden E.L."/>
            <person name="Korhonen P.K."/>
            <person name="Gasser R.B."/>
        </authorList>
    </citation>
    <scope>NUCLEOTIDE SEQUENCE [LARGE SCALE GENOMIC DNA]</scope>
    <source>
        <strain evidence="3">Cs-k2</strain>
    </source>
</reference>
<reference evidence="3 4" key="1">
    <citation type="journal article" date="2018" name="Biotechnol. Adv.">
        <title>Improved genomic resources and new bioinformatic workflow for the carcinogenic parasite Clonorchis sinensis: Biotechnological implications.</title>
        <authorList>
            <person name="Wang D."/>
            <person name="Korhonen P.K."/>
            <person name="Gasser R.B."/>
            <person name="Young N.D."/>
        </authorList>
    </citation>
    <scope>NUCLEOTIDE SEQUENCE [LARGE SCALE GENOMIC DNA]</scope>
    <source>
        <strain evidence="3">Cs-k2</strain>
    </source>
</reference>
<feature type="compositionally biased region" description="Basic and acidic residues" evidence="2">
    <location>
        <begin position="611"/>
        <end position="622"/>
    </location>
</feature>
<organism evidence="3 4">
    <name type="scientific">Clonorchis sinensis</name>
    <name type="common">Chinese liver fluke</name>
    <dbReference type="NCBI Taxonomy" id="79923"/>
    <lineage>
        <taxon>Eukaryota</taxon>
        <taxon>Metazoa</taxon>
        <taxon>Spiralia</taxon>
        <taxon>Lophotrochozoa</taxon>
        <taxon>Platyhelminthes</taxon>
        <taxon>Trematoda</taxon>
        <taxon>Digenea</taxon>
        <taxon>Opisthorchiida</taxon>
        <taxon>Opisthorchiata</taxon>
        <taxon>Opisthorchiidae</taxon>
        <taxon>Clonorchis</taxon>
    </lineage>
</organism>
<dbReference type="InterPro" id="IPR036869">
    <property type="entry name" value="J_dom_sf"/>
</dbReference>
<dbReference type="Pfam" id="PF00226">
    <property type="entry name" value="DnaJ"/>
    <property type="match status" value="1"/>
</dbReference>
<evidence type="ECO:0000256" key="2">
    <source>
        <dbReference type="SAM" id="MobiDB-lite"/>
    </source>
</evidence>
<evidence type="ECO:0000256" key="1">
    <source>
        <dbReference type="ARBA" id="ARBA00023186"/>
    </source>
</evidence>
<dbReference type="PANTHER" id="PTHR44145">
    <property type="entry name" value="DNAJ HOMOLOG SUBFAMILY A MEMBER 3, MITOCHONDRIAL"/>
    <property type="match status" value="1"/>
</dbReference>
<dbReference type="OrthoDB" id="376357at2759"/>
<comment type="caution">
    <text evidence="3">The sequence shown here is derived from an EMBL/GenBank/DDBJ whole genome shotgun (WGS) entry which is preliminary data.</text>
</comment>
<feature type="non-terminal residue" evidence="3">
    <location>
        <position position="1"/>
    </location>
</feature>
<dbReference type="STRING" id="79923.A0A419Q080"/>
<dbReference type="Proteomes" id="UP000286415">
    <property type="component" value="Unassembled WGS sequence"/>
</dbReference>
<keyword evidence="1" id="KW-0143">Chaperone</keyword>
<dbReference type="InParanoid" id="A0A419Q080"/>
<protein>
    <submittedName>
        <fullName evidence="3">Chaperone protein dnaJ</fullName>
    </submittedName>
</protein>
<dbReference type="PRINTS" id="PR00625">
    <property type="entry name" value="JDOMAIN"/>
</dbReference>
<keyword evidence="4" id="KW-1185">Reference proteome</keyword>
<dbReference type="EMBL" id="NIRI02000005">
    <property type="protein sequence ID" value="KAG5454828.1"/>
    <property type="molecule type" value="Genomic_DNA"/>
</dbReference>
<dbReference type="PANTHER" id="PTHR44145:SF3">
    <property type="entry name" value="DNAJ HOMOLOG SUBFAMILY A MEMBER 3, MITOCHONDRIAL"/>
    <property type="match status" value="1"/>
</dbReference>
<accession>A0A419Q080</accession>
<dbReference type="SUPFAM" id="SSF46565">
    <property type="entry name" value="Chaperone J-domain"/>
    <property type="match status" value="1"/>
</dbReference>
<dbReference type="AlphaFoldDB" id="A0A419Q080"/>
<dbReference type="InterPro" id="IPR051938">
    <property type="entry name" value="Apopto_cytoskel_mod"/>
</dbReference>
<name>A0A419Q080_CLOSI</name>
<feature type="region of interest" description="Disordered" evidence="2">
    <location>
        <begin position="605"/>
        <end position="630"/>
    </location>
</feature>
<evidence type="ECO:0000313" key="4">
    <source>
        <dbReference type="Proteomes" id="UP000286415"/>
    </source>
</evidence>
<gene>
    <name evidence="3" type="ORF">CSKR_108367</name>
</gene>
<proteinExistence type="predicted"/>
<feature type="region of interest" description="Disordered" evidence="2">
    <location>
        <begin position="388"/>
        <end position="410"/>
    </location>
</feature>
<dbReference type="CDD" id="cd06257">
    <property type="entry name" value="DnaJ"/>
    <property type="match status" value="1"/>
</dbReference>
<dbReference type="InterPro" id="IPR001623">
    <property type="entry name" value="DnaJ_domain"/>
</dbReference>
<evidence type="ECO:0000313" key="3">
    <source>
        <dbReference type="EMBL" id="KAG5454828.1"/>
    </source>
</evidence>